<dbReference type="PROSITE" id="PS51180">
    <property type="entry name" value="BRO1"/>
    <property type="match status" value="1"/>
</dbReference>
<feature type="domain" description="BRO1" evidence="7">
    <location>
        <begin position="3"/>
        <end position="415"/>
    </location>
</feature>
<evidence type="ECO:0000313" key="8">
    <source>
        <dbReference type="EMBL" id="KGB76209.1"/>
    </source>
</evidence>
<reference evidence="8 9" key="1">
    <citation type="journal article" date="2011" name="MBio">
        <title>Genome variation in Cryptococcus gattii, an emerging pathogen of immunocompetent hosts.</title>
        <authorList>
            <person name="D'Souza C.A."/>
            <person name="Kronstad J.W."/>
            <person name="Taylor G."/>
            <person name="Warren R."/>
            <person name="Yuen M."/>
            <person name="Hu G."/>
            <person name="Jung W.H."/>
            <person name="Sham A."/>
            <person name="Kidd S.E."/>
            <person name="Tangen K."/>
            <person name="Lee N."/>
            <person name="Zeilmaker T."/>
            <person name="Sawkins J."/>
            <person name="McVicker G."/>
            <person name="Shah S."/>
            <person name="Gnerre S."/>
            <person name="Griggs A."/>
            <person name="Zeng Q."/>
            <person name="Bartlett K."/>
            <person name="Li W."/>
            <person name="Wang X."/>
            <person name="Heitman J."/>
            <person name="Stajich J.E."/>
            <person name="Fraser J.A."/>
            <person name="Meyer W."/>
            <person name="Carter D."/>
            <person name="Schein J."/>
            <person name="Krzywinski M."/>
            <person name="Kwon-Chung K.J."/>
            <person name="Varma A."/>
            <person name="Wang J."/>
            <person name="Brunham R."/>
            <person name="Fyfe M."/>
            <person name="Ouellette B.F."/>
            <person name="Siddiqui A."/>
            <person name="Marra M."/>
            <person name="Jones S."/>
            <person name="Holt R."/>
            <person name="Birren B.W."/>
            <person name="Galagan J.E."/>
            <person name="Cuomo C.A."/>
        </authorList>
    </citation>
    <scope>NUCLEOTIDE SEQUENCE [LARGE SCALE GENOMIC DNA]</scope>
    <source>
        <strain evidence="8 9">R265</strain>
    </source>
</reference>
<dbReference type="CDD" id="cd09236">
    <property type="entry name" value="V_AnPalA_UmRIM20_like"/>
    <property type="match status" value="1"/>
</dbReference>
<feature type="region of interest" description="Disordered" evidence="6">
    <location>
        <begin position="821"/>
        <end position="904"/>
    </location>
</feature>
<dbReference type="PANTHER" id="PTHR23030:SF39">
    <property type="entry name" value="PROGRAMMED CELL DEATH 6-INTERACTING PROTEIN"/>
    <property type="match status" value="1"/>
</dbReference>
<dbReference type="Gene3D" id="1.20.140.50">
    <property type="entry name" value="alix/aip1 like domains"/>
    <property type="match status" value="1"/>
</dbReference>
<accession>A0A095C966</accession>
<feature type="coiled-coil region" evidence="5">
    <location>
        <begin position="465"/>
        <end position="492"/>
    </location>
</feature>
<keyword evidence="9" id="KW-1185">Reference proteome</keyword>
<feature type="compositionally biased region" description="Low complexity" evidence="6">
    <location>
        <begin position="868"/>
        <end position="879"/>
    </location>
</feature>
<feature type="compositionally biased region" description="Pro residues" evidence="6">
    <location>
        <begin position="762"/>
        <end position="776"/>
    </location>
</feature>
<feature type="region of interest" description="Disordered" evidence="6">
    <location>
        <begin position="747"/>
        <end position="795"/>
    </location>
</feature>
<dbReference type="PANTHER" id="PTHR23030">
    <property type="entry name" value="PCD6 INTERACTING PROTEIN-RELATED"/>
    <property type="match status" value="1"/>
</dbReference>
<dbReference type="FunFam" id="1.25.40.280:FF:000007">
    <property type="entry name" value="Unplaced genomic scaffold supercont1.4, whole genome shotgun sequence"/>
    <property type="match status" value="1"/>
</dbReference>
<evidence type="ECO:0000259" key="7">
    <source>
        <dbReference type="PROSITE" id="PS51180"/>
    </source>
</evidence>
<dbReference type="EMBL" id="CP025765">
    <property type="protein sequence ID" value="KGB76209.1"/>
    <property type="molecule type" value="Genomic_DNA"/>
</dbReference>
<dbReference type="InterPro" id="IPR038499">
    <property type="entry name" value="BRO1_sf"/>
</dbReference>
<comment type="similarity">
    <text evidence="1">Belongs to the palA/RIM20 family.</text>
</comment>
<dbReference type="Proteomes" id="UP000029445">
    <property type="component" value="Chromosome 7"/>
</dbReference>
<dbReference type="Gene3D" id="1.25.40.280">
    <property type="entry name" value="alix/aip1 like domains"/>
    <property type="match status" value="1"/>
</dbReference>
<dbReference type="OMA" id="VSHAEEM"/>
<dbReference type="GO" id="GO:0005768">
    <property type="term" value="C:endosome"/>
    <property type="evidence" value="ECO:0007669"/>
    <property type="project" value="TreeGrafter"/>
</dbReference>
<dbReference type="VEuPathDB" id="FungiDB:CNBG_2047"/>
<dbReference type="Pfam" id="PF13949">
    <property type="entry name" value="ALIX_LYPXL_bnd"/>
    <property type="match status" value="1"/>
</dbReference>
<gene>
    <name evidence="8" type="ORF">CNBG_2047</name>
</gene>
<organism evidence="8 9">
    <name type="scientific">Cryptococcus deuterogattii (strain R265)</name>
    <name type="common">Cryptococcus gattii VGII (strain R265)</name>
    <dbReference type="NCBI Taxonomy" id="294750"/>
    <lineage>
        <taxon>Eukaryota</taxon>
        <taxon>Fungi</taxon>
        <taxon>Dikarya</taxon>
        <taxon>Basidiomycota</taxon>
        <taxon>Agaricomycotina</taxon>
        <taxon>Tremellomycetes</taxon>
        <taxon>Tremellales</taxon>
        <taxon>Cryptococcaceae</taxon>
        <taxon>Cryptococcus</taxon>
        <taxon>Cryptococcus gattii species complex</taxon>
    </lineage>
</organism>
<evidence type="ECO:0000256" key="4">
    <source>
        <dbReference type="ARBA" id="ARBA00072082"/>
    </source>
</evidence>
<reference evidence="8 9" key="2">
    <citation type="journal article" date="2018" name="Proc. Natl. Acad. Sci.">
        <title>RNAi is a critical determinant of centromere evolution in closely related fungi.</title>
        <authorList>
            <person name="Yadav V."/>
            <person name="Sun S."/>
            <person name="Billmyre R.B."/>
            <person name="Thimmappa B.C."/>
            <person name="Shea T."/>
            <person name="Lintner R."/>
            <person name="Bakkeren G."/>
            <person name="Cuomo C.A."/>
            <person name="Heitman J."/>
            <person name="Sanyal K."/>
        </authorList>
    </citation>
    <scope>NUCLEOTIDE SEQUENCE [LARGE SCALE GENOMIC DNA]</scope>
    <source>
        <strain evidence="8 9">R265</strain>
    </source>
</reference>
<dbReference type="KEGG" id="cdeu:CNBG_2047"/>
<comment type="subunit">
    <text evidence="3">Interacts with RIM101 by binding to its YPX[LI] motif.</text>
</comment>
<protein>
    <recommendedName>
        <fullName evidence="4">pH-response regulator protein palA/RIM20</fullName>
    </recommendedName>
</protein>
<dbReference type="CDD" id="cd09241">
    <property type="entry name" value="BRO1_ScRim20-like"/>
    <property type="match status" value="1"/>
</dbReference>
<dbReference type="AlphaFoldDB" id="A0A095C966"/>
<dbReference type="Gene3D" id="1.20.120.560">
    <property type="entry name" value="alix/aip1 in complex with the ypdl late domain"/>
    <property type="match status" value="1"/>
</dbReference>
<dbReference type="InterPro" id="IPR025304">
    <property type="entry name" value="ALIX_V_dom"/>
</dbReference>
<dbReference type="HOGENOM" id="CLU_007181_2_1_1"/>
<dbReference type="RefSeq" id="XP_062882105.1">
    <property type="nucleotide sequence ID" value="XM_063026150.1"/>
</dbReference>
<evidence type="ECO:0000256" key="1">
    <source>
        <dbReference type="ARBA" id="ARBA00038154"/>
    </source>
</evidence>
<dbReference type="InterPro" id="IPR004328">
    <property type="entry name" value="BRO1_dom"/>
</dbReference>
<dbReference type="SMART" id="SM01041">
    <property type="entry name" value="BRO1"/>
    <property type="match status" value="1"/>
</dbReference>
<dbReference type="GeneID" id="88178424"/>
<evidence type="ECO:0000256" key="2">
    <source>
        <dbReference type="ARBA" id="ARBA00057603"/>
    </source>
</evidence>
<dbReference type="OrthoDB" id="64867at2759"/>
<feature type="compositionally biased region" description="Basic and acidic residues" evidence="6">
    <location>
        <begin position="880"/>
        <end position="890"/>
    </location>
</feature>
<dbReference type="Pfam" id="PF03097">
    <property type="entry name" value="BRO1"/>
    <property type="match status" value="1"/>
</dbReference>
<sequence>MSNFLPIPTKAATPLPSFAKHLLDYISAHFRDAHPEAFRKDVDVLVGMRKDWVEAKLEAHPEIIRAFMRYHAQLAFLSTKFPSDINLPFAYYLPFPATFSLSPDAPISLSSLTFERACVLFNMAALYASMAAAERRAEAEGIKRALGYLTAAAGVLEYLITSVLPTLRSELSSPQAAGYDMTESFLGTLKEFVLAEAQECYWQQAVLQGTYKNGLIGKLSMKVSEYYKAALASMNGTDYPSSSYFPSNWTAHINVKQMHFEAAAQFRLSQEDLEKSRYGEEIGRLKVAESLAKKGVDAARKGVADSVVSDLKQLQAAIKSSLERAVRDNDLVYVQPIPPANQLAPIAGVGMVKVNVPAEVAEPVAWLMSGKAGMEPLFSGLVPYGVHLALSIYDDRKDTLVRDLDGKREELDGLAASTLQSLNLPGSIQALDRPVGLPPSLLKKSEEVISSGGIERIRSLLDEVNRLARANLQSLNEAMDILDQEATENESLIARRPELQQTRQPSHVANQPLVQMAEQYEATIKQAGGSDATVRAKWEEWARLVGILAAGEMEMEDYVPGTTSPSGSLPPSVRPLRASLEELDDHIEHRARLVREARQIAAADDIRPEVLEEATKLAHGGSGDVKTEWFEDLFEKGLEKYVEVKREMDEEAMKQDELLEQIRTQNEGFLSERKDDLIIKERERRLQDMDLAYWKWREIVDNAEEGIKFYNSFAEMLHGFKAACGQFLNSRRIDVGQLSAQFQQQVNVNTSEPQEQPEPRYQSPPPQSFQPSPSPSPAHFRPSAPPPFSPSPVISPALSITARRESPPKILSFLPHPSSSAWQPASVDFLPPPPPPPILRSGGVQSQPKVAPPVTPSITAIREQVQGAPRRMTRAAAAAAERDEATERNKYSSGGPRRKGGGVV</sequence>
<keyword evidence="5" id="KW-0175">Coiled coil</keyword>
<name>A0A095C966_CRYD2</name>
<evidence type="ECO:0000256" key="5">
    <source>
        <dbReference type="SAM" id="Coils"/>
    </source>
</evidence>
<proteinExistence type="inferred from homology"/>
<dbReference type="STRING" id="294750.A0A095C966"/>
<comment type="function">
    <text evidence="2">Required for the proteolytic cleavage of the transcription factor RIM101 in response to alkaline ambient pH. May act as a scaffold protein that recruits the calpain-like protease RIM13 via VPS32 to its substrate RIM101.</text>
</comment>
<evidence type="ECO:0000256" key="6">
    <source>
        <dbReference type="SAM" id="MobiDB-lite"/>
    </source>
</evidence>
<evidence type="ECO:0000313" key="9">
    <source>
        <dbReference type="Proteomes" id="UP000029445"/>
    </source>
</evidence>
<evidence type="ECO:0000256" key="3">
    <source>
        <dbReference type="ARBA" id="ARBA00062627"/>
    </source>
</evidence>